<gene>
    <name evidence="2" type="ORF">HMPREF9488_03275</name>
</gene>
<keyword evidence="3" id="KW-1185">Reference proteome</keyword>
<proteinExistence type="predicted"/>
<dbReference type="InterPro" id="IPR029052">
    <property type="entry name" value="Metallo-depent_PP-like"/>
</dbReference>
<dbReference type="SUPFAM" id="SSF56300">
    <property type="entry name" value="Metallo-dependent phosphatases"/>
    <property type="match status" value="1"/>
</dbReference>
<dbReference type="AlphaFoldDB" id="E7GEY3"/>
<accession>E7GEY3</accession>
<dbReference type="InterPro" id="IPR004843">
    <property type="entry name" value="Calcineurin-like_PHP"/>
</dbReference>
<feature type="domain" description="Calcineurin-like phosphoesterase" evidence="1">
    <location>
        <begin position="1"/>
        <end position="231"/>
    </location>
</feature>
<dbReference type="Pfam" id="PF00149">
    <property type="entry name" value="Metallophos"/>
    <property type="match status" value="1"/>
</dbReference>
<evidence type="ECO:0000313" key="2">
    <source>
        <dbReference type="EMBL" id="EFW03584.1"/>
    </source>
</evidence>
<comment type="caution">
    <text evidence="2">The sequence shown here is derived from an EMBL/GenBank/DDBJ whole genome shotgun (WGS) entry which is preliminary data.</text>
</comment>
<dbReference type="OrthoDB" id="9787800at2"/>
<sequence>MRIFITGDTHGDFSSIHTFCEKMNTTVKDILIIVGDSGINYNVNSFHNSQYSYEDTQENLCFKNYLSYLPITLFCIQGNHEAPAELVKGYHLIQNVHPLFKEQSVFLQDNYPNILFANEGEVYNFLGKSVAILGGAYSVDKNYRIAMNRNWFPEEQPVITGKDKLFLKNLETHNWKVDIVLSHTCPFHYMPTEMFLSGIQQDLVDNTTEEFLEHVEKKLNYKQWYCGHFHTDKTVDKIKFLFHNIITFIEDNEVPNDKTQY</sequence>
<dbReference type="eggNOG" id="COG1408">
    <property type="taxonomic scope" value="Bacteria"/>
</dbReference>
<dbReference type="GeneID" id="78231462"/>
<dbReference type="STRING" id="100884.GCA_000269565_03715"/>
<dbReference type="GO" id="GO:0016787">
    <property type="term" value="F:hydrolase activity"/>
    <property type="evidence" value="ECO:0007669"/>
    <property type="project" value="InterPro"/>
</dbReference>
<dbReference type="RefSeq" id="WP_008790357.1">
    <property type="nucleotide sequence ID" value="NZ_AKCB01000004.1"/>
</dbReference>
<dbReference type="Proteomes" id="UP000003157">
    <property type="component" value="Unassembled WGS sequence"/>
</dbReference>
<protein>
    <recommendedName>
        <fullName evidence="1">Calcineurin-like phosphoesterase domain-containing protein</fullName>
    </recommendedName>
</protein>
<name>E7GEY3_9FIRM</name>
<evidence type="ECO:0000259" key="1">
    <source>
        <dbReference type="Pfam" id="PF00149"/>
    </source>
</evidence>
<dbReference type="EMBL" id="ADKX01000046">
    <property type="protein sequence ID" value="EFW03584.1"/>
    <property type="molecule type" value="Genomic_DNA"/>
</dbReference>
<dbReference type="Gene3D" id="3.60.21.10">
    <property type="match status" value="1"/>
</dbReference>
<evidence type="ECO:0000313" key="3">
    <source>
        <dbReference type="Proteomes" id="UP000003157"/>
    </source>
</evidence>
<organism evidence="2 3">
    <name type="scientific">Coprobacillus cateniformis</name>
    <dbReference type="NCBI Taxonomy" id="100884"/>
    <lineage>
        <taxon>Bacteria</taxon>
        <taxon>Bacillati</taxon>
        <taxon>Bacillota</taxon>
        <taxon>Erysipelotrichia</taxon>
        <taxon>Erysipelotrichales</taxon>
        <taxon>Coprobacillaceae</taxon>
        <taxon>Coprobacillus</taxon>
    </lineage>
</organism>
<reference evidence="2 3" key="1">
    <citation type="submission" date="2010-12" db="EMBL/GenBank/DDBJ databases">
        <title>The Genome Sequence of Coprobacillus sp. strain 29_1.</title>
        <authorList>
            <consortium name="The Broad Institute Genome Sequencing Platform"/>
            <person name="Earl A."/>
            <person name="Ward D."/>
            <person name="Feldgarden M."/>
            <person name="Gevers D."/>
            <person name="Daigneault M."/>
            <person name="Sibley C.D."/>
            <person name="White A."/>
            <person name="Strauss J."/>
            <person name="Allen-Vercoe E."/>
            <person name="Young S.K."/>
            <person name="Zeng Q."/>
            <person name="Gargeya S."/>
            <person name="Fitzgerald M."/>
            <person name="Haas B."/>
            <person name="Abouelleil A."/>
            <person name="Alvarado L."/>
            <person name="Arachchi H.M."/>
            <person name="Berlin A."/>
            <person name="Brown A."/>
            <person name="Chapman S.B."/>
            <person name="Chen Z."/>
            <person name="Dunbar C."/>
            <person name="Freedman E."/>
            <person name="Gearin G."/>
            <person name="Gellesch M."/>
            <person name="Goldberg J."/>
            <person name="Griggs A."/>
            <person name="Gujja S."/>
            <person name="Heilman E."/>
            <person name="Heiman D."/>
            <person name="Howarth C."/>
            <person name="Larson L."/>
            <person name="Lui A."/>
            <person name="MacDonald P.J.P."/>
            <person name="Mehta T."/>
            <person name="Montmayeur A."/>
            <person name="Murphy C."/>
            <person name="Neiman D."/>
            <person name="Pearson M."/>
            <person name="Priest M."/>
            <person name="Roberts A."/>
            <person name="Saif S."/>
            <person name="Shea T."/>
            <person name="Shenoy N."/>
            <person name="Sisk P."/>
            <person name="Stolte C."/>
            <person name="Sykes S."/>
            <person name="White J."/>
            <person name="Yandava C."/>
            <person name="Nusbaum C."/>
            <person name="Birren B."/>
        </authorList>
    </citation>
    <scope>NUCLEOTIDE SEQUENCE [LARGE SCALE GENOMIC DNA]</scope>
    <source>
        <strain evidence="2 3">29_1</strain>
    </source>
</reference>
<dbReference type="HOGENOM" id="CLU_074814_0_0_9"/>